<sequence>MSLTIKQIYESNNIEDNIVKYKKDISISKLKEEIMYLQSEEIKRENLFLFVFYCEILCDLVKNKNLIREFVDTIITMIECKTKIKNCIFRIRLINVLLKCGVFSGICDLVFKTIKTITNCKISNNLDKKRTFTLDDIKVGNDTAQSSEYKDYVIRECVNSLTKAFNLISNTMGFPEISKIVIENIKNNKYDEDILIKELSQKLESHSQYIKKLRKEYEGKAVSIKDLEDFEKKCKTLLPSK</sequence>
<reference evidence="4 5" key="1">
    <citation type="submission" date="2017-12" db="EMBL/GenBank/DDBJ databases">
        <authorList>
            <person name="Pombert J.-F."/>
            <person name="Haag K.L."/>
            <person name="Ebert D."/>
        </authorList>
    </citation>
    <scope>NUCLEOTIDE SEQUENCE [LARGE SCALE GENOMIC DNA]</scope>
    <source>
        <strain evidence="4">BE-OM-2</strain>
    </source>
</reference>
<evidence type="ECO:0000313" key="4">
    <source>
        <dbReference type="EMBL" id="TBU03787.1"/>
    </source>
</evidence>
<dbReference type="InterPro" id="IPR005343">
    <property type="entry name" value="Noc2"/>
</dbReference>
<keyword evidence="5" id="KW-1185">Reference proteome</keyword>
<dbReference type="VEuPathDB" id="MicrosporidiaDB:CWI39_3173p0010"/>
<dbReference type="STRING" id="148818.A0A4Q9L7Z1"/>
<comment type="caution">
    <text evidence="4">The sequence shown here is derived from an EMBL/GenBank/DDBJ whole genome shotgun (WGS) entry which is preliminary data.</text>
</comment>
<dbReference type="Pfam" id="PF03715">
    <property type="entry name" value="Noc2"/>
    <property type="match status" value="1"/>
</dbReference>
<organism evidence="4 5">
    <name type="scientific">Hamiltosporidium magnivora</name>
    <dbReference type="NCBI Taxonomy" id="148818"/>
    <lineage>
        <taxon>Eukaryota</taxon>
        <taxon>Fungi</taxon>
        <taxon>Fungi incertae sedis</taxon>
        <taxon>Microsporidia</taxon>
        <taxon>Dubosqiidae</taxon>
        <taxon>Hamiltosporidium</taxon>
    </lineage>
</organism>
<evidence type="ECO:0000313" key="5">
    <source>
        <dbReference type="Proteomes" id="UP000291404"/>
    </source>
</evidence>
<proteinExistence type="inferred from homology"/>
<keyword evidence="3" id="KW-0539">Nucleus</keyword>
<name>A0A4Q9L7Z1_9MICR</name>
<comment type="subcellular location">
    <subcellularLocation>
        <location evidence="1">Nucleus</location>
    </subcellularLocation>
</comment>
<evidence type="ECO:0000256" key="2">
    <source>
        <dbReference type="ARBA" id="ARBA00005907"/>
    </source>
</evidence>
<dbReference type="GO" id="GO:0005634">
    <property type="term" value="C:nucleus"/>
    <property type="evidence" value="ECO:0007669"/>
    <property type="project" value="UniProtKB-SubCell"/>
</dbReference>
<comment type="similarity">
    <text evidence="2">Belongs to the NOC2 family.</text>
</comment>
<protein>
    <submittedName>
        <fullName evidence="4">Putative Noc2p-like protein</fullName>
    </submittedName>
</protein>
<dbReference type="Proteomes" id="UP000291404">
    <property type="component" value="Unassembled WGS sequence"/>
</dbReference>
<accession>A0A4Q9L7Z1</accession>
<dbReference type="AlphaFoldDB" id="A0A4Q9L7Z1"/>
<evidence type="ECO:0000256" key="3">
    <source>
        <dbReference type="ARBA" id="ARBA00023242"/>
    </source>
</evidence>
<gene>
    <name evidence="4" type="ORF">CWI36_0862p0010</name>
</gene>
<evidence type="ECO:0000256" key="1">
    <source>
        <dbReference type="ARBA" id="ARBA00004123"/>
    </source>
</evidence>
<dbReference type="EMBL" id="PITI01000862">
    <property type="protein sequence ID" value="TBU03787.1"/>
    <property type="molecule type" value="Genomic_DNA"/>
</dbReference>
<dbReference type="VEuPathDB" id="MicrosporidiaDB:CWI36_0862p0010"/>